<comment type="caution">
    <text evidence="5">The sequence shown here is derived from an EMBL/GenBank/DDBJ whole genome shotgun (WGS) entry which is preliminary data.</text>
</comment>
<comment type="similarity">
    <text evidence="2">Belongs to the bacterial solute-binding protein 1 family.</text>
</comment>
<sequence length="432" mass="46290">MTFSRRTFLKGTAGLAGSTALASAMGGVAFAQDKRIRHFWWGNPERDKRTFAVIEIFNGKNPGIAVEGETVGFNDYFTKLTTQIAGGNMPDVIQNGYGNMLEYVDKGTLKPLDEAVAAGKIDTSKIDPSGIAAGTFRGKFYGLTIGANSMATLYNTRLFEEAGIDTDPILWTYDDIKTIALKIGEKGGPKGTDDLTADWGGFGVYCGQRGFLNQFTEAGELAFGADILVDYWNLWKDMRDAGATPSAEDSAAIAGMADLDKMGIVTGKSAISYAWSNQIVGTQALTQDKLGAGMRPHLKDGKPGQSIQPSQFICLSRDSTDDDAALAYMNAFVNDPDMTAVLGLERGIPQQSDVRAALEPKLSEIEAVSVAYFDAIQAHVAPLAPPAPAGVRELEEAFEQRSAVAVLLGQMSIEDAAQQWLDEAAAILQRAK</sequence>
<keyword evidence="4" id="KW-0732">Signal</keyword>
<feature type="chain" id="PRO_5009190395" description="Sugar ABC transporter" evidence="4">
    <location>
        <begin position="32"/>
        <end position="432"/>
    </location>
</feature>
<dbReference type="PROSITE" id="PS51318">
    <property type="entry name" value="TAT"/>
    <property type="match status" value="1"/>
</dbReference>
<keyword evidence="3" id="KW-0574">Periplasm</keyword>
<dbReference type="Pfam" id="PF13416">
    <property type="entry name" value="SBP_bac_8"/>
    <property type="match status" value="1"/>
</dbReference>
<dbReference type="Gene3D" id="3.40.190.10">
    <property type="entry name" value="Periplasmic binding protein-like II"/>
    <property type="match status" value="2"/>
</dbReference>
<gene>
    <name evidence="5" type="ORF">VW23_019870</name>
</gene>
<proteinExistence type="inferred from homology"/>
<evidence type="ECO:0000256" key="4">
    <source>
        <dbReference type="SAM" id="SignalP"/>
    </source>
</evidence>
<keyword evidence="6" id="KW-1185">Reference proteome</keyword>
<dbReference type="SUPFAM" id="SSF53850">
    <property type="entry name" value="Periplasmic binding protein-like II"/>
    <property type="match status" value="1"/>
</dbReference>
<dbReference type="PANTHER" id="PTHR43649:SF11">
    <property type="entry name" value="ABC TRANSPORTER SUBSTRATE-BINDING PROTEIN YESO-RELATED"/>
    <property type="match status" value="1"/>
</dbReference>
<dbReference type="PANTHER" id="PTHR43649">
    <property type="entry name" value="ARABINOSE-BINDING PROTEIN-RELATED"/>
    <property type="match status" value="1"/>
</dbReference>
<evidence type="ECO:0000313" key="6">
    <source>
        <dbReference type="Proteomes" id="UP000095463"/>
    </source>
</evidence>
<protein>
    <recommendedName>
        <fullName evidence="7">Sugar ABC transporter</fullName>
    </recommendedName>
</protein>
<evidence type="ECO:0008006" key="7">
    <source>
        <dbReference type="Google" id="ProtNLM"/>
    </source>
</evidence>
<dbReference type="InterPro" id="IPR050490">
    <property type="entry name" value="Bact_solute-bd_prot1"/>
</dbReference>
<evidence type="ECO:0000313" key="5">
    <source>
        <dbReference type="EMBL" id="OEO30726.1"/>
    </source>
</evidence>
<accession>A0A1E5XQ44</accession>
<dbReference type="GO" id="GO:0042597">
    <property type="term" value="C:periplasmic space"/>
    <property type="evidence" value="ECO:0007669"/>
    <property type="project" value="UniProtKB-SubCell"/>
</dbReference>
<dbReference type="RefSeq" id="WP_069910073.1">
    <property type="nucleotide sequence ID" value="NZ_LAJE02000189.1"/>
</dbReference>
<dbReference type="InterPro" id="IPR006311">
    <property type="entry name" value="TAT_signal"/>
</dbReference>
<evidence type="ECO:0000256" key="2">
    <source>
        <dbReference type="ARBA" id="ARBA00008520"/>
    </source>
</evidence>
<evidence type="ECO:0000256" key="1">
    <source>
        <dbReference type="ARBA" id="ARBA00004418"/>
    </source>
</evidence>
<feature type="signal peptide" evidence="4">
    <location>
        <begin position="1"/>
        <end position="31"/>
    </location>
</feature>
<dbReference type="EMBL" id="LAJE02000189">
    <property type="protein sequence ID" value="OEO30726.1"/>
    <property type="molecule type" value="Genomic_DNA"/>
</dbReference>
<evidence type="ECO:0000256" key="3">
    <source>
        <dbReference type="ARBA" id="ARBA00022764"/>
    </source>
</evidence>
<comment type="subcellular location">
    <subcellularLocation>
        <location evidence="1">Periplasm</location>
    </subcellularLocation>
</comment>
<reference evidence="5 6" key="1">
    <citation type="journal article" date="2015" name="Genome Announc.">
        <title>Genome Assemblies of Three Soil-Associated Devosia species: D. insulae, D. limi, and D. soli.</title>
        <authorList>
            <person name="Hassan Y.I."/>
            <person name="Lepp D."/>
            <person name="Zhou T."/>
        </authorList>
    </citation>
    <scope>NUCLEOTIDE SEQUENCE [LARGE SCALE GENOMIC DNA]</scope>
    <source>
        <strain evidence="5 6">DS-56</strain>
    </source>
</reference>
<name>A0A1E5XQ44_9HYPH</name>
<dbReference type="OrthoDB" id="7317090at2"/>
<dbReference type="InterPro" id="IPR006059">
    <property type="entry name" value="SBP"/>
</dbReference>
<organism evidence="5 6">
    <name type="scientific">Devosia insulae DS-56</name>
    <dbReference type="NCBI Taxonomy" id="1116389"/>
    <lineage>
        <taxon>Bacteria</taxon>
        <taxon>Pseudomonadati</taxon>
        <taxon>Pseudomonadota</taxon>
        <taxon>Alphaproteobacteria</taxon>
        <taxon>Hyphomicrobiales</taxon>
        <taxon>Devosiaceae</taxon>
        <taxon>Devosia</taxon>
    </lineage>
</organism>
<dbReference type="Proteomes" id="UP000095463">
    <property type="component" value="Unassembled WGS sequence"/>
</dbReference>
<dbReference type="AlphaFoldDB" id="A0A1E5XQ44"/>